<dbReference type="InterPro" id="IPR006860">
    <property type="entry name" value="FecR"/>
</dbReference>
<evidence type="ECO:0000313" key="3">
    <source>
        <dbReference type="Proteomes" id="UP001158067"/>
    </source>
</evidence>
<dbReference type="RefSeq" id="WP_283434157.1">
    <property type="nucleotide sequence ID" value="NZ_FXUG01000012.1"/>
</dbReference>
<dbReference type="Gene3D" id="2.60.120.200">
    <property type="match status" value="1"/>
</dbReference>
<dbReference type="InterPro" id="IPR012373">
    <property type="entry name" value="Ferrdict_sens_TM"/>
</dbReference>
<dbReference type="Proteomes" id="UP001158067">
    <property type="component" value="Unassembled WGS sequence"/>
</dbReference>
<dbReference type="Pfam" id="PF04773">
    <property type="entry name" value="FecR"/>
    <property type="match status" value="1"/>
</dbReference>
<dbReference type="Gene3D" id="2.60.120.1440">
    <property type="match status" value="1"/>
</dbReference>
<proteinExistence type="predicted"/>
<reference evidence="2 3" key="1">
    <citation type="submission" date="2017-05" db="EMBL/GenBank/DDBJ databases">
        <authorList>
            <person name="Varghese N."/>
            <person name="Submissions S."/>
        </authorList>
    </citation>
    <scope>NUCLEOTIDE SEQUENCE [LARGE SCALE GENOMIC DNA]</scope>
    <source>
        <strain evidence="2 3">DSM 25457</strain>
    </source>
</reference>
<accession>A0ABY1QES7</accession>
<gene>
    <name evidence="2" type="ORF">SAMN06265222_11213</name>
</gene>
<dbReference type="Pfam" id="PF13385">
    <property type="entry name" value="Laminin_G_3"/>
    <property type="match status" value="1"/>
</dbReference>
<dbReference type="PANTHER" id="PTHR30273">
    <property type="entry name" value="PERIPLASMIC SIGNAL SENSOR AND SIGMA FACTOR ACTIVATOR FECR-RELATED"/>
    <property type="match status" value="1"/>
</dbReference>
<protein>
    <submittedName>
        <fullName evidence="2">FecR family protein</fullName>
    </submittedName>
</protein>
<name>A0ABY1QES7_9BACT</name>
<comment type="caution">
    <text evidence="2">The sequence shown here is derived from an EMBL/GenBank/DDBJ whole genome shotgun (WGS) entry which is preliminary data.</text>
</comment>
<evidence type="ECO:0000313" key="2">
    <source>
        <dbReference type="EMBL" id="SMP69358.1"/>
    </source>
</evidence>
<keyword evidence="3" id="KW-1185">Reference proteome</keyword>
<organism evidence="2 3">
    <name type="scientific">Neorhodopirellula lusitana</name>
    <dbReference type="NCBI Taxonomy" id="445327"/>
    <lineage>
        <taxon>Bacteria</taxon>
        <taxon>Pseudomonadati</taxon>
        <taxon>Planctomycetota</taxon>
        <taxon>Planctomycetia</taxon>
        <taxon>Pirellulales</taxon>
        <taxon>Pirellulaceae</taxon>
        <taxon>Neorhodopirellula</taxon>
    </lineage>
</organism>
<dbReference type="InterPro" id="IPR013320">
    <property type="entry name" value="ConA-like_dom_sf"/>
</dbReference>
<sequence>MDNQRFEKLLGRYLDEGLTADTKAEFERMLLASSEARERFWERARTNSMLRQWGQESWGSQFEAAGMADEQSVSSCEVTEPDLVGDCLMDPLEDTKLSQDRKVVRQPSVSWMERSVSWMGWIVAACVLLVTGMWSLRQESLQRPGRGNMSQVVASQTRSAETQLIQQADWVALLRRSIGVQWSGLGKSPSIGEPLMPCKLEFDSGLVEIQTRRGALMVLEGPASLEIISDMEVRCTRGRLRVDVPPPAEGFMVQAPYVNLIDRGTVFAVEVSESQDTEIHVIDGMVELISPSGLEHQRKLLAGESVVVASVGSYQEIPSKAKAFLSESRVRSESRDINIERRKAWERRRDSLSKDENCLLYFDFNRTNRGDTILTNLASKTDRSTDGTIIGCDWTQGRWPGKGAVDLKNMSDRIRFSLSGEYSTLTCVASVRLDSMDGLVNTLLSSGVGSPGDIHWQIAAKGQGEGRLSLGRRVATIRDELDQYDSPPVFRNEQFGTWIQLAFVWDAAEGTVRQYVDGTLVSVDPIRAEELGQAGKLRLGQVEIGNGSQPVAALGNPVRNFNGRIDEFVVFDTALESEEILAFQELGSTFWSNGGRTSRWDDPSNWSGGVVPSSHDVVRIDRSGNDKLKLADATTEGLNSIYVGSAASKVGVFDIDGGTLVADGHSDRHSRVGVAGGDGVINQSGGAVTVNSLQVGLDAESKGVYRISGGTLNVVRAVRQFSSIEVGSKGGLGVFEISGGRVLTRRGVTLGNAGGNGIFRVIGADAEAIGMGSLQSGDGFWIHNTGSTLHAVVGEQGLTTISIAEVGDNGGGDVVFADGALLRVGFEGVPRAGSWDVMKWQGKLLDHGLEFDREVDQNRWSFHFVDTDSSGEPDTLRVTASEFYASHVMRN</sequence>
<feature type="domain" description="FecR protein" evidence="1">
    <location>
        <begin position="231"/>
        <end position="287"/>
    </location>
</feature>
<evidence type="ECO:0000259" key="1">
    <source>
        <dbReference type="Pfam" id="PF04773"/>
    </source>
</evidence>
<dbReference type="EMBL" id="FXUG01000012">
    <property type="protein sequence ID" value="SMP69358.1"/>
    <property type="molecule type" value="Genomic_DNA"/>
</dbReference>
<dbReference type="PANTHER" id="PTHR30273:SF2">
    <property type="entry name" value="PROTEIN FECR"/>
    <property type="match status" value="1"/>
</dbReference>
<dbReference type="SUPFAM" id="SSF49899">
    <property type="entry name" value="Concanavalin A-like lectins/glucanases"/>
    <property type="match status" value="1"/>
</dbReference>